<keyword evidence="2" id="KW-1185">Reference proteome</keyword>
<dbReference type="Proteomes" id="UP000567067">
    <property type="component" value="Unassembled WGS sequence"/>
</dbReference>
<dbReference type="RefSeq" id="WP_182540373.1">
    <property type="nucleotide sequence ID" value="NZ_JACJIP010000060.1"/>
</dbReference>
<name>A0A7W3SZ74_9BACL</name>
<dbReference type="EMBL" id="JACJIP010000060">
    <property type="protein sequence ID" value="MBA9088643.1"/>
    <property type="molecule type" value="Genomic_DNA"/>
</dbReference>
<gene>
    <name evidence="1" type="ORF">FHR92_005161</name>
</gene>
<dbReference type="AlphaFoldDB" id="A0A7W3SZ74"/>
<accession>A0A7W3SZ74</accession>
<dbReference type="InterPro" id="IPR056209">
    <property type="entry name" value="SU10_adaptor"/>
</dbReference>
<comment type="caution">
    <text evidence="1">The sequence shown here is derived from an EMBL/GenBank/DDBJ whole genome shotgun (WGS) entry which is preliminary data.</text>
</comment>
<organism evidence="1 2">
    <name type="scientific">Fontibacillus solani</name>
    <dbReference type="NCBI Taxonomy" id="1572857"/>
    <lineage>
        <taxon>Bacteria</taxon>
        <taxon>Bacillati</taxon>
        <taxon>Bacillota</taxon>
        <taxon>Bacilli</taxon>
        <taxon>Bacillales</taxon>
        <taxon>Paenibacillaceae</taxon>
        <taxon>Fontibacillus</taxon>
    </lineage>
</organism>
<reference evidence="1 2" key="1">
    <citation type="submission" date="2020-08" db="EMBL/GenBank/DDBJ databases">
        <title>Genomic Encyclopedia of Type Strains, Phase III (KMG-III): the genomes of soil and plant-associated and newly described type strains.</title>
        <authorList>
            <person name="Whitman W."/>
        </authorList>
    </citation>
    <scope>NUCLEOTIDE SEQUENCE [LARGE SCALE GENOMIC DNA]</scope>
    <source>
        <strain evidence="1 2">CECT 8693</strain>
    </source>
</reference>
<evidence type="ECO:0000313" key="2">
    <source>
        <dbReference type="Proteomes" id="UP000567067"/>
    </source>
</evidence>
<dbReference type="Pfam" id="PF24175">
    <property type="entry name" value="SU10_adaptor"/>
    <property type="match status" value="1"/>
</dbReference>
<protein>
    <submittedName>
        <fullName evidence="1">Uncharacterized protein</fullName>
    </submittedName>
</protein>
<sequence length="183" mass="20683">MNIGEIIGEADLLVPNEVPAVDKLLWINAINNDFFNVVKIPKFARFLCVASQQDYILPNDVRAKNIDLLMIGLFRYQSLESETVTPTQNAYSFDDVTHKLSVYPPPYSSDLQGTLRYMSIATTTFTSSNLLLPPDSPEEYHWTYIPALAAYLANTQDDGVKASNYENQYKSAWNVAAQNYQRS</sequence>
<evidence type="ECO:0000313" key="1">
    <source>
        <dbReference type="EMBL" id="MBA9088643.1"/>
    </source>
</evidence>
<proteinExistence type="predicted"/>